<dbReference type="Proteomes" id="UP000002892">
    <property type="component" value="Chromosome"/>
</dbReference>
<dbReference type="SMART" id="SM00636">
    <property type="entry name" value="Glyco_18"/>
    <property type="match status" value="1"/>
</dbReference>
<dbReference type="PANTHER" id="PTHR46066:SF2">
    <property type="entry name" value="CHITINASE DOMAIN-CONTAINING PROTEIN 1"/>
    <property type="match status" value="1"/>
</dbReference>
<dbReference type="RefSeq" id="WP_014828071.1">
    <property type="nucleotide sequence ID" value="NC_018068.1"/>
</dbReference>
<dbReference type="InterPro" id="IPR011583">
    <property type="entry name" value="Chitinase_II/V-like_cat"/>
</dbReference>
<dbReference type="InterPro" id="IPR017853">
    <property type="entry name" value="GH"/>
</dbReference>
<dbReference type="SUPFAM" id="SSF51445">
    <property type="entry name" value="(Trans)glycosidases"/>
    <property type="match status" value="1"/>
</dbReference>
<name>I4D8F6_DESAJ</name>
<evidence type="ECO:0000259" key="1">
    <source>
        <dbReference type="PROSITE" id="PS51910"/>
    </source>
</evidence>
<proteinExistence type="predicted"/>
<evidence type="ECO:0000313" key="3">
    <source>
        <dbReference type="Proteomes" id="UP000002892"/>
    </source>
</evidence>
<dbReference type="Pfam" id="PF00704">
    <property type="entry name" value="Glyco_hydro_18"/>
    <property type="match status" value="1"/>
</dbReference>
<dbReference type="InterPro" id="IPR001223">
    <property type="entry name" value="Glyco_hydro18_cat"/>
</dbReference>
<accession>I4D8F6</accession>
<organism evidence="2 3">
    <name type="scientific">Desulfosporosinus acidiphilus (strain DSM 22704 / JCM 16185 / SJ4)</name>
    <dbReference type="NCBI Taxonomy" id="646529"/>
    <lineage>
        <taxon>Bacteria</taxon>
        <taxon>Bacillati</taxon>
        <taxon>Bacillota</taxon>
        <taxon>Clostridia</taxon>
        <taxon>Eubacteriales</taxon>
        <taxon>Desulfitobacteriaceae</taxon>
        <taxon>Desulfosporosinus</taxon>
    </lineage>
</organism>
<dbReference type="KEGG" id="dai:Desaci_3176"/>
<sequence>MNWTPTVRHLMDNRLWVLGYVSDDYPGDLRGIDSIRQQGSHIDVYADFAFQLQTNGFFTGQINNLALQEGLARNIAPLILFHNFNGRIFDPIPIRTVLASTSSQKNCIQQMINLLPPSAAGVHVDFEGVEAPYRIPFIAFLESLRAVLHDRGLLLTIAVPAKRSEWEAPGYDFTEIGRLCDAITLMTYDEHFSGGSPGPIASLPWMTQTLDYAIRYLPQDKLLLGIPVYGYDWSNEATQIVPMRDIPGLAAKANARILWSDTAVEPYFYYWLSRSRHSVWFENEISTKIRLGFVKSYRLRGIAIWRLGYETNRFWQGVTSKLKK</sequence>
<dbReference type="HOGENOM" id="CLU_037415_2_0_9"/>
<dbReference type="GO" id="GO:0016787">
    <property type="term" value="F:hydrolase activity"/>
    <property type="evidence" value="ECO:0007669"/>
    <property type="project" value="UniProtKB-KW"/>
</dbReference>
<dbReference type="eggNOG" id="COG3858">
    <property type="taxonomic scope" value="Bacteria"/>
</dbReference>
<dbReference type="Gene3D" id="3.10.50.10">
    <property type="match status" value="1"/>
</dbReference>
<dbReference type="EMBL" id="CP003639">
    <property type="protein sequence ID" value="AFM42080.1"/>
    <property type="molecule type" value="Genomic_DNA"/>
</dbReference>
<dbReference type="AlphaFoldDB" id="I4D8F6"/>
<dbReference type="STRING" id="646529.Desaci_3176"/>
<feature type="domain" description="GH18" evidence="1">
    <location>
        <begin position="15"/>
        <end position="324"/>
    </location>
</feature>
<protein>
    <submittedName>
        <fullName evidence="2">Putative glycosyl hydrolase</fullName>
    </submittedName>
</protein>
<keyword evidence="3" id="KW-1185">Reference proteome</keyword>
<reference evidence="2 3" key="1">
    <citation type="journal article" date="2012" name="J. Bacteriol.">
        <title>Complete genome sequences of Desulfosporosinus orientis DSM765T, Desulfosporosinus youngiae DSM17734T, Desulfosporosinus meridiei DSM13257T, and Desulfosporosinus acidiphilus DSM22704T.</title>
        <authorList>
            <person name="Pester M."/>
            <person name="Brambilla E."/>
            <person name="Alazard D."/>
            <person name="Rattei T."/>
            <person name="Weinmaier T."/>
            <person name="Han J."/>
            <person name="Lucas S."/>
            <person name="Lapidus A."/>
            <person name="Cheng J.F."/>
            <person name="Goodwin L."/>
            <person name="Pitluck S."/>
            <person name="Peters L."/>
            <person name="Ovchinnikova G."/>
            <person name="Teshima H."/>
            <person name="Detter J.C."/>
            <person name="Han C.S."/>
            <person name="Tapia R."/>
            <person name="Land M.L."/>
            <person name="Hauser L."/>
            <person name="Kyrpides N.C."/>
            <person name="Ivanova N.N."/>
            <person name="Pagani I."/>
            <person name="Huntmann M."/>
            <person name="Wei C.L."/>
            <person name="Davenport K.W."/>
            <person name="Daligault H."/>
            <person name="Chain P.S."/>
            <person name="Chen A."/>
            <person name="Mavromatis K."/>
            <person name="Markowitz V."/>
            <person name="Szeto E."/>
            <person name="Mikhailova N."/>
            <person name="Pati A."/>
            <person name="Wagner M."/>
            <person name="Woyke T."/>
            <person name="Ollivier B."/>
            <person name="Klenk H.P."/>
            <person name="Spring S."/>
            <person name="Loy A."/>
        </authorList>
    </citation>
    <scope>NUCLEOTIDE SEQUENCE [LARGE SCALE GENOMIC DNA]</scope>
    <source>
        <strain evidence="3">DSM 22704 / JCM 16185 / SJ4</strain>
    </source>
</reference>
<keyword evidence="2" id="KW-0378">Hydrolase</keyword>
<dbReference type="InterPro" id="IPR029070">
    <property type="entry name" value="Chitinase_insertion_sf"/>
</dbReference>
<evidence type="ECO:0000313" key="2">
    <source>
        <dbReference type="EMBL" id="AFM42080.1"/>
    </source>
</evidence>
<dbReference type="GO" id="GO:0005975">
    <property type="term" value="P:carbohydrate metabolic process"/>
    <property type="evidence" value="ECO:0007669"/>
    <property type="project" value="InterPro"/>
</dbReference>
<dbReference type="PANTHER" id="PTHR46066">
    <property type="entry name" value="CHITINASE DOMAIN-CONTAINING PROTEIN 1 FAMILY MEMBER"/>
    <property type="match status" value="1"/>
</dbReference>
<gene>
    <name evidence="2" type="ordered locus">Desaci_3176</name>
</gene>
<dbReference type="Gene3D" id="3.20.20.80">
    <property type="entry name" value="Glycosidases"/>
    <property type="match status" value="1"/>
</dbReference>
<dbReference type="PROSITE" id="PS51910">
    <property type="entry name" value="GH18_2"/>
    <property type="match status" value="1"/>
</dbReference>
<dbReference type="GO" id="GO:0008061">
    <property type="term" value="F:chitin binding"/>
    <property type="evidence" value="ECO:0007669"/>
    <property type="project" value="InterPro"/>
</dbReference>